<evidence type="ECO:0000313" key="5">
    <source>
        <dbReference type="Proteomes" id="UP000198224"/>
    </source>
</evidence>
<keyword evidence="5" id="KW-1185">Reference proteome</keyword>
<dbReference type="Pfam" id="PF13649">
    <property type="entry name" value="Methyltransf_25"/>
    <property type="match status" value="1"/>
</dbReference>
<organism evidence="4 5">
    <name type="scientific">Micromonospora chokoriensis</name>
    <dbReference type="NCBI Taxonomy" id="356851"/>
    <lineage>
        <taxon>Bacteria</taxon>
        <taxon>Bacillati</taxon>
        <taxon>Actinomycetota</taxon>
        <taxon>Actinomycetes</taxon>
        <taxon>Micromonosporales</taxon>
        <taxon>Micromonosporaceae</taxon>
        <taxon>Micromonospora</taxon>
    </lineage>
</organism>
<name>A0A1C4VZU2_9ACTN</name>
<keyword evidence="2 4" id="KW-0808">Transferase</keyword>
<dbReference type="Proteomes" id="UP000198224">
    <property type="component" value="Chromosome I"/>
</dbReference>
<accession>A0A1C4VZU2</accession>
<dbReference type="CDD" id="cd02440">
    <property type="entry name" value="AdoMet_MTases"/>
    <property type="match status" value="1"/>
</dbReference>
<dbReference type="Gene3D" id="3.40.50.150">
    <property type="entry name" value="Vaccinia Virus protein VP39"/>
    <property type="match status" value="1"/>
</dbReference>
<keyword evidence="1 4" id="KW-0489">Methyltransferase</keyword>
<evidence type="ECO:0000259" key="3">
    <source>
        <dbReference type="Pfam" id="PF13649"/>
    </source>
</evidence>
<dbReference type="SUPFAM" id="SSF53335">
    <property type="entry name" value="S-adenosyl-L-methionine-dependent methyltransferases"/>
    <property type="match status" value="1"/>
</dbReference>
<proteinExistence type="predicted"/>
<protein>
    <submittedName>
        <fullName evidence="4">tRNA (Cmo5U34)-methyltransferase</fullName>
    </submittedName>
</protein>
<dbReference type="GO" id="GO:0032259">
    <property type="term" value="P:methylation"/>
    <property type="evidence" value="ECO:0007669"/>
    <property type="project" value="UniProtKB-KW"/>
</dbReference>
<feature type="domain" description="Methyltransferase" evidence="3">
    <location>
        <begin position="52"/>
        <end position="147"/>
    </location>
</feature>
<dbReference type="EMBL" id="LT607409">
    <property type="protein sequence ID" value="SCE89514.1"/>
    <property type="molecule type" value="Genomic_DNA"/>
</dbReference>
<dbReference type="AlphaFoldDB" id="A0A1C4VZU2"/>
<dbReference type="PANTHER" id="PTHR43861">
    <property type="entry name" value="TRANS-ACONITATE 2-METHYLTRANSFERASE-RELATED"/>
    <property type="match status" value="1"/>
</dbReference>
<evidence type="ECO:0000256" key="2">
    <source>
        <dbReference type="ARBA" id="ARBA00022679"/>
    </source>
</evidence>
<dbReference type="RefSeq" id="WP_088987621.1">
    <property type="nucleotide sequence ID" value="NZ_LT607409.1"/>
</dbReference>
<dbReference type="InterPro" id="IPR041698">
    <property type="entry name" value="Methyltransf_25"/>
</dbReference>
<reference evidence="5" key="1">
    <citation type="submission" date="2016-06" db="EMBL/GenBank/DDBJ databases">
        <authorList>
            <person name="Varghese N."/>
            <person name="Submissions Spin"/>
        </authorList>
    </citation>
    <scope>NUCLEOTIDE SEQUENCE [LARGE SCALE GENOMIC DNA]</scope>
    <source>
        <strain evidence="5">DSM 45160</strain>
    </source>
</reference>
<dbReference type="GO" id="GO:0008168">
    <property type="term" value="F:methyltransferase activity"/>
    <property type="evidence" value="ECO:0007669"/>
    <property type="project" value="UniProtKB-KW"/>
</dbReference>
<dbReference type="InterPro" id="IPR029063">
    <property type="entry name" value="SAM-dependent_MTases_sf"/>
</dbReference>
<gene>
    <name evidence="4" type="ORF">GA0070612_1981</name>
</gene>
<dbReference type="PANTHER" id="PTHR43861:SF1">
    <property type="entry name" value="TRANS-ACONITATE 2-METHYLTRANSFERASE"/>
    <property type="match status" value="1"/>
</dbReference>
<evidence type="ECO:0000256" key="1">
    <source>
        <dbReference type="ARBA" id="ARBA00022603"/>
    </source>
</evidence>
<sequence>MSVTDVFDAVAGTYDEARRRLVPCFDSFYGTAVRVAAPPLRAALAAGRTPEVLDLGAGTGLLSLLLATAVPGVRLTLVDGAPAMLARATDQLDARSVPHLTVHADLADELPPGRYDAVVSALAIHHLDDAGKRVLYRRAAAALAPGGVFVNAEQVAGPTPELDRRYDEVWMEQITELGASPEEIAASRGRMRHDRPATVADQCRWLAEAGLVDVDCYFKEWRFAVFGGRAA</sequence>
<evidence type="ECO:0000313" key="4">
    <source>
        <dbReference type="EMBL" id="SCE89514.1"/>
    </source>
</evidence>